<keyword evidence="1" id="KW-0449">Lipoprotein</keyword>
<dbReference type="InterPro" id="IPR013783">
    <property type="entry name" value="Ig-like_fold"/>
</dbReference>
<proteinExistence type="predicted"/>
<name>A0A1W1D0W4_9ZZZZ</name>
<dbReference type="InterPro" id="IPR036116">
    <property type="entry name" value="FN3_sf"/>
</dbReference>
<dbReference type="EMBL" id="FPHM01000304">
    <property type="protein sequence ID" value="SFV71748.1"/>
    <property type="molecule type" value="Genomic_DNA"/>
</dbReference>
<reference evidence="1" key="1">
    <citation type="submission" date="2016-10" db="EMBL/GenBank/DDBJ databases">
        <authorList>
            <person name="de Groot N.N."/>
        </authorList>
    </citation>
    <scope>NUCLEOTIDE SEQUENCE</scope>
</reference>
<dbReference type="SUPFAM" id="SSF49265">
    <property type="entry name" value="Fibronectin type III"/>
    <property type="match status" value="1"/>
</dbReference>
<organism evidence="1">
    <name type="scientific">hydrothermal vent metagenome</name>
    <dbReference type="NCBI Taxonomy" id="652676"/>
    <lineage>
        <taxon>unclassified sequences</taxon>
        <taxon>metagenomes</taxon>
        <taxon>ecological metagenomes</taxon>
    </lineage>
</organism>
<accession>A0A1W1D0W4</accession>
<dbReference type="AlphaFoldDB" id="A0A1W1D0W4"/>
<dbReference type="Gene3D" id="2.60.40.10">
    <property type="entry name" value="Immunoglobulins"/>
    <property type="match status" value="2"/>
</dbReference>
<protein>
    <submittedName>
        <fullName evidence="1">Putative fibronectin domain-containing lipoprotein</fullName>
    </submittedName>
</protein>
<sequence>MTLISALLLNGCNPVALTNRQLDLNLPKIDNVKAIAGNTYVAFEWQSVADKGVDGVNIYRTEGDGTVYSKTKQLIKVGTVSNRFSSHYVDTGLHQNGQYTYTFTTIKGGFESGHGKIIDVKTLPPFDAVTFFQAFQKSPTIIKLIWRPHSDKRVKMYKIERSINGQPWKWIDTVKHRMMSEFIDTYVAPGNSYAYRVIAVGFDDSISKPSTVITILAR</sequence>
<gene>
    <name evidence="1" type="ORF">MNB_SV-13-2019</name>
</gene>
<evidence type="ECO:0000313" key="1">
    <source>
        <dbReference type="EMBL" id="SFV71748.1"/>
    </source>
</evidence>